<proteinExistence type="predicted"/>
<evidence type="ECO:0008006" key="3">
    <source>
        <dbReference type="Google" id="ProtNLM"/>
    </source>
</evidence>
<evidence type="ECO:0000313" key="2">
    <source>
        <dbReference type="Proteomes" id="UP000182264"/>
    </source>
</evidence>
<dbReference type="EMBL" id="CP015518">
    <property type="protein sequence ID" value="APG25120.1"/>
    <property type="molecule type" value="Genomic_DNA"/>
</dbReference>
<organism evidence="1 2">
    <name type="scientific">Syntrophotalea acetylenica</name>
    <name type="common">Pelobacter acetylenicus</name>
    <dbReference type="NCBI Taxonomy" id="29542"/>
    <lineage>
        <taxon>Bacteria</taxon>
        <taxon>Pseudomonadati</taxon>
        <taxon>Thermodesulfobacteriota</taxon>
        <taxon>Desulfuromonadia</taxon>
        <taxon>Desulfuromonadales</taxon>
        <taxon>Syntrophotaleaceae</taxon>
        <taxon>Syntrophotalea</taxon>
    </lineage>
</organism>
<dbReference type="Gene3D" id="3.30.1380.20">
    <property type="entry name" value="Trafficking protein particle complex subunit 3"/>
    <property type="match status" value="1"/>
</dbReference>
<dbReference type="InterPro" id="IPR024096">
    <property type="entry name" value="NO_sig/Golgi_transp_ligand-bd"/>
</dbReference>
<dbReference type="AlphaFoldDB" id="A0A1L3GGV4"/>
<name>A0A1L3GGV4_SYNAC</name>
<dbReference type="SUPFAM" id="SSF111126">
    <property type="entry name" value="Ligand-binding domain in the NO signalling and Golgi transport"/>
    <property type="match status" value="1"/>
</dbReference>
<keyword evidence="2" id="KW-1185">Reference proteome</keyword>
<dbReference type="STRING" id="29542.A6070_02850"/>
<gene>
    <name evidence="1" type="ORF">A7E75_08875</name>
</gene>
<dbReference type="OrthoDB" id="564653at2"/>
<dbReference type="Proteomes" id="UP000182264">
    <property type="component" value="Chromosome"/>
</dbReference>
<sequence>MPLKLDFTLAPDTYRHSLNGHPVVMHSHHYLTLVTKLAEDLDDVGGPQILADAVEDAMRVMFDDYFQKNGISDIQEKQEICTGYFSAFGLGKITISGTAQSGEACLLRSHIDEGWLMKWGEYHKPINHFTRGYVAAVFGALFERPARGYKVTELQGMVTGEQQSVFTVEAA</sequence>
<evidence type="ECO:0000313" key="1">
    <source>
        <dbReference type="EMBL" id="APG25120.1"/>
    </source>
</evidence>
<dbReference type="RefSeq" id="WP_072286969.1">
    <property type="nucleotide sequence ID" value="NZ_CP015455.1"/>
</dbReference>
<dbReference type="KEGG" id="pace:A6070_02850"/>
<accession>A0A1L3GGV4</accession>
<reference evidence="1 2" key="1">
    <citation type="journal article" date="2017" name="Genome Announc.">
        <title>Complete Genome Sequences of Two Acetylene-Fermenting Pelobacter acetylenicus Strains.</title>
        <authorList>
            <person name="Sutton J.M."/>
            <person name="Baesman S.M."/>
            <person name="Fierst J.L."/>
            <person name="Poret-Peterson A.T."/>
            <person name="Oremland R.S."/>
            <person name="Dunlap D.S."/>
            <person name="Akob D.M."/>
        </authorList>
    </citation>
    <scope>NUCLEOTIDE SEQUENCE [LARGE SCALE GENOMIC DNA]</scope>
    <source>
        <strain evidence="1 2">DSM 3247</strain>
    </source>
</reference>
<protein>
    <recommendedName>
        <fullName evidence="3">4-vinyl reductase 4VR domain-containing protein</fullName>
    </recommendedName>
</protein>